<proteinExistence type="predicted"/>
<organism evidence="2 3">
    <name type="scientific">Penicillium cataractarum</name>
    <dbReference type="NCBI Taxonomy" id="2100454"/>
    <lineage>
        <taxon>Eukaryota</taxon>
        <taxon>Fungi</taxon>
        <taxon>Dikarya</taxon>
        <taxon>Ascomycota</taxon>
        <taxon>Pezizomycotina</taxon>
        <taxon>Eurotiomycetes</taxon>
        <taxon>Eurotiomycetidae</taxon>
        <taxon>Eurotiales</taxon>
        <taxon>Aspergillaceae</taxon>
        <taxon>Penicillium</taxon>
    </lineage>
</organism>
<sequence length="139" mass="13624">MSPFANLSTSTAQPGAQAFGTSLFASAGSSQFGRSQGTSTTSTNATPFPDSSAKSNFLSGTGGGFGGTRSLFGQPSANNGGESSASFGFGSGSGTRNSFGTSNGSGAPFGQSGTPSFNNNNDGKHSSPKPPKAKSFKNG</sequence>
<gene>
    <name evidence="2" type="ORF">N7496_005436</name>
</gene>
<feature type="compositionally biased region" description="Low complexity" evidence="1">
    <location>
        <begin position="68"/>
        <end position="106"/>
    </location>
</feature>
<dbReference type="EMBL" id="JAPZBS010000004">
    <property type="protein sequence ID" value="KAJ5378027.1"/>
    <property type="molecule type" value="Genomic_DNA"/>
</dbReference>
<reference evidence="2" key="2">
    <citation type="journal article" date="2023" name="IMA Fungus">
        <title>Comparative genomic study of the Penicillium genus elucidates a diverse pangenome and 15 lateral gene transfer events.</title>
        <authorList>
            <person name="Petersen C."/>
            <person name="Sorensen T."/>
            <person name="Nielsen M.R."/>
            <person name="Sondergaard T.E."/>
            <person name="Sorensen J.L."/>
            <person name="Fitzpatrick D.A."/>
            <person name="Frisvad J.C."/>
            <person name="Nielsen K.L."/>
        </authorList>
    </citation>
    <scope>NUCLEOTIDE SEQUENCE</scope>
    <source>
        <strain evidence="2">IBT 29864</strain>
    </source>
</reference>
<accession>A0A9W9VDJ2</accession>
<dbReference type="GeneID" id="81437544"/>
<evidence type="ECO:0000313" key="3">
    <source>
        <dbReference type="Proteomes" id="UP001147782"/>
    </source>
</evidence>
<evidence type="ECO:0000256" key="1">
    <source>
        <dbReference type="SAM" id="MobiDB-lite"/>
    </source>
</evidence>
<keyword evidence="3" id="KW-1185">Reference proteome</keyword>
<dbReference type="AlphaFoldDB" id="A0A9W9VDJ2"/>
<feature type="region of interest" description="Disordered" evidence="1">
    <location>
        <begin position="27"/>
        <end position="139"/>
    </location>
</feature>
<comment type="caution">
    <text evidence="2">The sequence shown here is derived from an EMBL/GenBank/DDBJ whole genome shotgun (WGS) entry which is preliminary data.</text>
</comment>
<dbReference type="RefSeq" id="XP_056556890.1">
    <property type="nucleotide sequence ID" value="XM_056698365.1"/>
</dbReference>
<evidence type="ECO:0000313" key="2">
    <source>
        <dbReference type="EMBL" id="KAJ5378027.1"/>
    </source>
</evidence>
<feature type="compositionally biased region" description="Polar residues" evidence="1">
    <location>
        <begin position="111"/>
        <end position="121"/>
    </location>
</feature>
<feature type="compositionally biased region" description="Polar residues" evidence="1">
    <location>
        <begin position="27"/>
        <end position="46"/>
    </location>
</feature>
<name>A0A9W9VDJ2_9EURO</name>
<protein>
    <submittedName>
        <fullName evidence="2">Uncharacterized protein</fullName>
    </submittedName>
</protein>
<dbReference type="Proteomes" id="UP001147782">
    <property type="component" value="Unassembled WGS sequence"/>
</dbReference>
<reference evidence="2" key="1">
    <citation type="submission" date="2022-11" db="EMBL/GenBank/DDBJ databases">
        <authorList>
            <person name="Petersen C."/>
        </authorList>
    </citation>
    <scope>NUCLEOTIDE SEQUENCE</scope>
    <source>
        <strain evidence="2">IBT 29864</strain>
    </source>
</reference>